<name>A0A6G1X538_9BACI</name>
<dbReference type="Pfam" id="PF08241">
    <property type="entry name" value="Methyltransf_11"/>
    <property type="match status" value="1"/>
</dbReference>
<keyword evidence="6" id="KW-1185">Reference proteome</keyword>
<dbReference type="GO" id="GO:0008757">
    <property type="term" value="F:S-adenosylmethionine-dependent methyltransferase activity"/>
    <property type="evidence" value="ECO:0007669"/>
    <property type="project" value="InterPro"/>
</dbReference>
<protein>
    <submittedName>
        <fullName evidence="5">Methyltransferase domain-containing protein</fullName>
    </submittedName>
</protein>
<evidence type="ECO:0000313" key="6">
    <source>
        <dbReference type="Proteomes" id="UP000480185"/>
    </source>
</evidence>
<dbReference type="InterPro" id="IPR013216">
    <property type="entry name" value="Methyltransf_11"/>
</dbReference>
<dbReference type="AlphaFoldDB" id="A0A6G1X538"/>
<keyword evidence="2 5" id="KW-0489">Methyltransferase</keyword>
<gene>
    <name evidence="5" type="ORF">GH754_06825</name>
</gene>
<comment type="caution">
    <text evidence="5">The sequence shown here is derived from an EMBL/GenBank/DDBJ whole genome shotgun (WGS) entry which is preliminary data.</text>
</comment>
<sequence>MKNLYGNVAMDFNKYRSGYPSKFYKKLKEHYNIPLKNQRVLDIATSNGLAARDLAYQDCVVTGLDNSVELINEAKEINQVEKLNIEYLVGDVSGLPFDDMSFNLVTAVHCWKVLPTYEACSEAFRVLKKDGKLIIAQFDQIPVNENIVSKTERLVSDFNFEWKKQNRTGIYPEWVKEIYEVGFSKVETFSFDIDITFTHEQWRGRMRTDAAIGGSLSPEEVHLFDLELESLLKTNYSSDVLKVPHRMFSIVCDKAN</sequence>
<dbReference type="GO" id="GO:0032259">
    <property type="term" value="P:methylation"/>
    <property type="evidence" value="ECO:0007669"/>
    <property type="project" value="UniProtKB-KW"/>
</dbReference>
<comment type="similarity">
    <text evidence="1">Belongs to the methyltransferase superfamily.</text>
</comment>
<evidence type="ECO:0000259" key="4">
    <source>
        <dbReference type="Pfam" id="PF08241"/>
    </source>
</evidence>
<dbReference type="PANTHER" id="PTHR44942">
    <property type="entry name" value="METHYLTRANSF_11 DOMAIN-CONTAINING PROTEIN"/>
    <property type="match status" value="1"/>
</dbReference>
<dbReference type="PANTHER" id="PTHR44942:SF4">
    <property type="entry name" value="METHYLTRANSFERASE TYPE 11 DOMAIN-CONTAINING PROTEIN"/>
    <property type="match status" value="1"/>
</dbReference>
<reference evidence="5 6" key="1">
    <citation type="submission" date="2019-11" db="EMBL/GenBank/DDBJ databases">
        <authorList>
            <person name="Li J."/>
        </authorList>
    </citation>
    <scope>NUCLEOTIDE SEQUENCE [LARGE SCALE GENOMIC DNA]</scope>
    <source>
        <strain evidence="5 6">J4</strain>
    </source>
</reference>
<dbReference type="InterPro" id="IPR051052">
    <property type="entry name" value="Diverse_substrate_MTase"/>
</dbReference>
<evidence type="ECO:0000256" key="2">
    <source>
        <dbReference type="ARBA" id="ARBA00022603"/>
    </source>
</evidence>
<evidence type="ECO:0000313" key="5">
    <source>
        <dbReference type="EMBL" id="MRG86039.1"/>
    </source>
</evidence>
<dbReference type="Gene3D" id="3.40.50.150">
    <property type="entry name" value="Vaccinia Virus protein VP39"/>
    <property type="match status" value="1"/>
</dbReference>
<accession>A0A6G1X538</accession>
<dbReference type="SUPFAM" id="SSF53335">
    <property type="entry name" value="S-adenosyl-L-methionine-dependent methyltransferases"/>
    <property type="match status" value="1"/>
</dbReference>
<dbReference type="EMBL" id="WJNH01000003">
    <property type="protein sequence ID" value="MRG86039.1"/>
    <property type="molecule type" value="Genomic_DNA"/>
</dbReference>
<dbReference type="InterPro" id="IPR029063">
    <property type="entry name" value="SAM-dependent_MTases_sf"/>
</dbReference>
<dbReference type="OrthoDB" id="9784101at2"/>
<dbReference type="RefSeq" id="WP_153727959.1">
    <property type="nucleotide sequence ID" value="NZ_WJNH01000003.1"/>
</dbReference>
<feature type="domain" description="Methyltransferase type 11" evidence="4">
    <location>
        <begin position="41"/>
        <end position="135"/>
    </location>
</feature>
<dbReference type="Proteomes" id="UP000480185">
    <property type="component" value="Unassembled WGS sequence"/>
</dbReference>
<proteinExistence type="inferred from homology"/>
<evidence type="ECO:0000256" key="3">
    <source>
        <dbReference type="ARBA" id="ARBA00022679"/>
    </source>
</evidence>
<evidence type="ECO:0000256" key="1">
    <source>
        <dbReference type="ARBA" id="ARBA00008361"/>
    </source>
</evidence>
<dbReference type="CDD" id="cd02440">
    <property type="entry name" value="AdoMet_MTases"/>
    <property type="match status" value="1"/>
</dbReference>
<keyword evidence="3 5" id="KW-0808">Transferase</keyword>
<organism evidence="5 6">
    <name type="scientific">Salinibacillus xinjiangensis</name>
    <dbReference type="NCBI Taxonomy" id="1229268"/>
    <lineage>
        <taxon>Bacteria</taxon>
        <taxon>Bacillati</taxon>
        <taxon>Bacillota</taxon>
        <taxon>Bacilli</taxon>
        <taxon>Bacillales</taxon>
        <taxon>Bacillaceae</taxon>
        <taxon>Salinibacillus</taxon>
    </lineage>
</organism>